<proteinExistence type="predicted"/>
<organism evidence="3 4">
    <name type="scientific">Elysia chlorotica</name>
    <name type="common">Eastern emerald elysia</name>
    <name type="synonym">Sea slug</name>
    <dbReference type="NCBI Taxonomy" id="188477"/>
    <lineage>
        <taxon>Eukaryota</taxon>
        <taxon>Metazoa</taxon>
        <taxon>Spiralia</taxon>
        <taxon>Lophotrochozoa</taxon>
        <taxon>Mollusca</taxon>
        <taxon>Gastropoda</taxon>
        <taxon>Heterobranchia</taxon>
        <taxon>Euthyneura</taxon>
        <taxon>Panpulmonata</taxon>
        <taxon>Sacoglossa</taxon>
        <taxon>Placobranchoidea</taxon>
        <taxon>Plakobranchidae</taxon>
        <taxon>Elysia</taxon>
    </lineage>
</organism>
<dbReference type="InterPro" id="IPR057650">
    <property type="entry name" value="UBL_UBAC1"/>
</dbReference>
<dbReference type="Pfam" id="PF23326">
    <property type="entry name" value="UBL_UBAC1"/>
    <property type="match status" value="1"/>
</dbReference>
<evidence type="ECO:0000313" key="4">
    <source>
        <dbReference type="Proteomes" id="UP000271974"/>
    </source>
</evidence>
<gene>
    <name evidence="3" type="ORF">EGW08_008984</name>
</gene>
<dbReference type="InterPro" id="IPR009060">
    <property type="entry name" value="UBA-like_sf"/>
</dbReference>
<sequence>MVVTDSFLFPPSATMKVRVTNMNGVSTVADVGKDWTCDKVKLALDHLLELSPSLSGLASDALKNSLLFKLVLVRTGCTLQDDVPIAQQGVKDNDELLLLKKRLNVPVMEADRAREERKVPDAASVRKATNHLPRRNQDTLNDDPPSGLDFQSELRRILISLIEASQRILCLNPEAAKIFQQAEDLLNEAPARKMALSESSVKQLTDMGFPENRARKALLLNQQSVMSAMDWLLTNESDPDIDKPLPGQDMELESNGDQAEGGSSESRDGGNNSKEQVAAATDDKVGDSSAAAEGAVGGVQEGPKFKNILETIRAFQKREFRPNARALQKLLEMGFSEKEAIQALRISRNNQDSACDWLLSERSEGPEVIDRGLEPNSPVYKAILANPNVQLGLNSPRCLLAFLQMLESPVSVSQWLNDPEMGPLLMQISRIYHSEKLTPFPKTEEEGLGKEQQQSADS</sequence>
<dbReference type="InterPro" id="IPR029071">
    <property type="entry name" value="Ubiquitin-like_domsf"/>
</dbReference>
<dbReference type="PANTHER" id="PTHR46738:SF1">
    <property type="entry name" value="UBIQUITIN-ASSOCIATED DOMAIN-CONTAINING PROTEIN 1"/>
    <property type="match status" value="1"/>
</dbReference>
<dbReference type="Pfam" id="PF22562">
    <property type="entry name" value="UBA_7"/>
    <property type="match status" value="2"/>
</dbReference>
<dbReference type="SUPFAM" id="SSF54236">
    <property type="entry name" value="Ubiquitin-like"/>
    <property type="match status" value="1"/>
</dbReference>
<keyword evidence="4" id="KW-1185">Reference proteome</keyword>
<reference evidence="3 4" key="1">
    <citation type="submission" date="2019-01" db="EMBL/GenBank/DDBJ databases">
        <title>A draft genome assembly of the solar-powered sea slug Elysia chlorotica.</title>
        <authorList>
            <person name="Cai H."/>
            <person name="Li Q."/>
            <person name="Fang X."/>
            <person name="Li J."/>
            <person name="Curtis N.E."/>
            <person name="Altenburger A."/>
            <person name="Shibata T."/>
            <person name="Feng M."/>
            <person name="Maeda T."/>
            <person name="Schwartz J.A."/>
            <person name="Shigenobu S."/>
            <person name="Lundholm N."/>
            <person name="Nishiyama T."/>
            <person name="Yang H."/>
            <person name="Hasebe M."/>
            <person name="Li S."/>
            <person name="Pierce S.K."/>
            <person name="Wang J."/>
        </authorList>
    </citation>
    <scope>NUCLEOTIDE SEQUENCE [LARGE SCALE GENOMIC DNA]</scope>
    <source>
        <strain evidence="3">EC2010</strain>
        <tissue evidence="3">Whole organism of an adult</tissue>
    </source>
</reference>
<dbReference type="GO" id="GO:0000151">
    <property type="term" value="C:ubiquitin ligase complex"/>
    <property type="evidence" value="ECO:0007669"/>
    <property type="project" value="TreeGrafter"/>
</dbReference>
<dbReference type="PROSITE" id="PS50030">
    <property type="entry name" value="UBA"/>
    <property type="match status" value="2"/>
</dbReference>
<feature type="region of interest" description="Disordered" evidence="1">
    <location>
        <begin position="439"/>
        <end position="458"/>
    </location>
</feature>
<feature type="compositionally biased region" description="Basic and acidic residues" evidence="1">
    <location>
        <begin position="111"/>
        <end position="120"/>
    </location>
</feature>
<protein>
    <recommendedName>
        <fullName evidence="2">UBA domain-containing protein</fullName>
    </recommendedName>
</protein>
<evidence type="ECO:0000256" key="1">
    <source>
        <dbReference type="SAM" id="MobiDB-lite"/>
    </source>
</evidence>
<evidence type="ECO:0000313" key="3">
    <source>
        <dbReference type="EMBL" id="RUS83261.1"/>
    </source>
</evidence>
<dbReference type="EMBL" id="RQTK01000251">
    <property type="protein sequence ID" value="RUS83261.1"/>
    <property type="molecule type" value="Genomic_DNA"/>
</dbReference>
<evidence type="ECO:0000259" key="2">
    <source>
        <dbReference type="PROSITE" id="PS50030"/>
    </source>
</evidence>
<dbReference type="Gene3D" id="1.10.8.10">
    <property type="entry name" value="DNA helicase RuvA subunit, C-terminal domain"/>
    <property type="match status" value="2"/>
</dbReference>
<feature type="compositionally biased region" description="Polar residues" evidence="1">
    <location>
        <begin position="255"/>
        <end position="275"/>
    </location>
</feature>
<dbReference type="SMART" id="SM00165">
    <property type="entry name" value="UBA"/>
    <property type="match status" value="2"/>
</dbReference>
<dbReference type="InterPro" id="IPR052476">
    <property type="entry name" value="UBAC1"/>
</dbReference>
<accession>A0A433TNY9</accession>
<comment type="caution">
    <text evidence="3">The sequence shown here is derived from an EMBL/GenBank/DDBJ whole genome shotgun (WGS) entry which is preliminary data.</text>
</comment>
<dbReference type="OrthoDB" id="336240at2759"/>
<dbReference type="PANTHER" id="PTHR46738">
    <property type="entry name" value="UBIQUITIN-ASSOCIATED DOMAIN-CONTAINING PROTEIN 1"/>
    <property type="match status" value="1"/>
</dbReference>
<dbReference type="Proteomes" id="UP000271974">
    <property type="component" value="Unassembled WGS sequence"/>
</dbReference>
<feature type="region of interest" description="Disordered" evidence="1">
    <location>
        <begin position="111"/>
        <end position="147"/>
    </location>
</feature>
<dbReference type="AlphaFoldDB" id="A0A433TNY9"/>
<feature type="domain" description="UBA" evidence="2">
    <location>
        <begin position="321"/>
        <end position="361"/>
    </location>
</feature>
<dbReference type="CDD" id="cd14304">
    <property type="entry name" value="UBA2_KPC2"/>
    <property type="match status" value="1"/>
</dbReference>
<feature type="region of interest" description="Disordered" evidence="1">
    <location>
        <begin position="236"/>
        <end position="297"/>
    </location>
</feature>
<dbReference type="SUPFAM" id="SSF46934">
    <property type="entry name" value="UBA-like"/>
    <property type="match status" value="2"/>
</dbReference>
<dbReference type="InterPro" id="IPR041927">
    <property type="entry name" value="UBA2_UBAC1"/>
</dbReference>
<name>A0A433TNY9_ELYCH</name>
<feature type="domain" description="UBA" evidence="2">
    <location>
        <begin position="195"/>
        <end position="235"/>
    </location>
</feature>
<dbReference type="STRING" id="188477.A0A433TNY9"/>
<feature type="compositionally biased region" description="Basic and acidic residues" evidence="1">
    <location>
        <begin position="439"/>
        <end position="449"/>
    </location>
</feature>
<dbReference type="InterPro" id="IPR015940">
    <property type="entry name" value="UBA"/>
</dbReference>